<reference evidence="2 3" key="1">
    <citation type="submission" date="2020-09" db="EMBL/GenBank/DDBJ databases">
        <title>Biosynthesis of the nuclear factor of activated T cells inhibitor NFAT-133 and its congeners in Streptomyces pactum.</title>
        <authorList>
            <person name="Zhou W."/>
            <person name="Posri P."/>
            <person name="Abugrain M.E."/>
            <person name="Weisberg A.J."/>
            <person name="Chang J.H."/>
            <person name="Mahmud T."/>
        </authorList>
    </citation>
    <scope>NUCLEOTIDE SEQUENCE [LARGE SCALE GENOMIC DNA]</scope>
    <source>
        <strain evidence="2 3">ATCC 27456</strain>
    </source>
</reference>
<dbReference type="EMBL" id="JACYXC010000001">
    <property type="protein sequence ID" value="MBH5336821.1"/>
    <property type="molecule type" value="Genomic_DNA"/>
</dbReference>
<accession>A0ABS0NNP1</accession>
<sequence length="166" mass="18013">MFLCTAACGFVGDSRDASEEVHPAVAEKRARQLSSGLFDLTALRGKALGGGPGISAGEESQDYSVQHFWSISGAPPDELTQGFERLREDLPGAGWRITRYGRANSQAGQMEIEALHEKDGYSVSVELLIRSTRKGRHPGASKDDMIHFSVASPEYRAPEGVDPDDY</sequence>
<proteinExistence type="predicted"/>
<evidence type="ECO:0000313" key="3">
    <source>
        <dbReference type="Proteomes" id="UP000807371"/>
    </source>
</evidence>
<dbReference type="RefSeq" id="WP_197990183.1">
    <property type="nucleotide sequence ID" value="NZ_JACYXC010000001.1"/>
</dbReference>
<feature type="region of interest" description="Disordered" evidence="1">
    <location>
        <begin position="134"/>
        <end position="166"/>
    </location>
</feature>
<protein>
    <recommendedName>
        <fullName evidence="4">Lipoprotein</fullName>
    </recommendedName>
</protein>
<dbReference type="Proteomes" id="UP000807371">
    <property type="component" value="Unassembled WGS sequence"/>
</dbReference>
<keyword evidence="3" id="KW-1185">Reference proteome</keyword>
<comment type="caution">
    <text evidence="2">The sequence shown here is derived from an EMBL/GenBank/DDBJ whole genome shotgun (WGS) entry which is preliminary data.</text>
</comment>
<name>A0ABS0NNP1_9ACTN</name>
<evidence type="ECO:0000313" key="2">
    <source>
        <dbReference type="EMBL" id="MBH5336821.1"/>
    </source>
</evidence>
<gene>
    <name evidence="2" type="ORF">IHE55_19420</name>
</gene>
<organism evidence="2 3">
    <name type="scientific">Streptomyces pactum</name>
    <dbReference type="NCBI Taxonomy" id="68249"/>
    <lineage>
        <taxon>Bacteria</taxon>
        <taxon>Bacillati</taxon>
        <taxon>Actinomycetota</taxon>
        <taxon>Actinomycetes</taxon>
        <taxon>Kitasatosporales</taxon>
        <taxon>Streptomycetaceae</taxon>
        <taxon>Streptomyces</taxon>
    </lineage>
</organism>
<evidence type="ECO:0008006" key="4">
    <source>
        <dbReference type="Google" id="ProtNLM"/>
    </source>
</evidence>
<evidence type="ECO:0000256" key="1">
    <source>
        <dbReference type="SAM" id="MobiDB-lite"/>
    </source>
</evidence>